<dbReference type="InterPro" id="IPR034660">
    <property type="entry name" value="DinB/YfiT-like"/>
</dbReference>
<dbReference type="EMBL" id="JBGEHV010000004">
    <property type="protein sequence ID" value="MEY8038449.1"/>
    <property type="molecule type" value="Genomic_DNA"/>
</dbReference>
<gene>
    <name evidence="2" type="ORF">AB8O55_03500</name>
</gene>
<dbReference type="SUPFAM" id="SSF109854">
    <property type="entry name" value="DinB/YfiT-like putative metalloenzymes"/>
    <property type="match status" value="1"/>
</dbReference>
<protein>
    <submittedName>
        <fullName evidence="2">DinB family protein</fullName>
    </submittedName>
</protein>
<evidence type="ECO:0000313" key="3">
    <source>
        <dbReference type="Proteomes" id="UP001564626"/>
    </source>
</evidence>
<name>A0ABV4CBG9_9PSEU</name>
<evidence type="ECO:0000313" key="2">
    <source>
        <dbReference type="EMBL" id="MEY8038449.1"/>
    </source>
</evidence>
<accession>A0ABV4CBG9</accession>
<dbReference type="Proteomes" id="UP001564626">
    <property type="component" value="Unassembled WGS sequence"/>
</dbReference>
<organism evidence="2 3">
    <name type="scientific">Saccharopolyspora cebuensis</name>
    <dbReference type="NCBI Taxonomy" id="418759"/>
    <lineage>
        <taxon>Bacteria</taxon>
        <taxon>Bacillati</taxon>
        <taxon>Actinomycetota</taxon>
        <taxon>Actinomycetes</taxon>
        <taxon>Pseudonocardiales</taxon>
        <taxon>Pseudonocardiaceae</taxon>
        <taxon>Saccharopolyspora</taxon>
    </lineage>
</organism>
<comment type="caution">
    <text evidence="2">The sequence shown here is derived from an EMBL/GenBank/DDBJ whole genome shotgun (WGS) entry which is preliminary data.</text>
</comment>
<feature type="domain" description="DinB-like" evidence="1">
    <location>
        <begin position="10"/>
        <end position="160"/>
    </location>
</feature>
<evidence type="ECO:0000259" key="1">
    <source>
        <dbReference type="Pfam" id="PF12867"/>
    </source>
</evidence>
<proteinExistence type="predicted"/>
<sequence>MDWREEALDQLDFYWAGWRPRLDGLTDEEYFWEPVAGCWSIRPVADGWAMDFAFPEPDPPPVTTLAWRLNHIAGHVFGLRVSNHFGDGSYRMDHHDHPATAAAALSYLDEQHRSWRDGIGALDAAGWARPVGRAEGPFADRSYLALVLHLNRELCHHGGEVALLRDLYRAGAR</sequence>
<reference evidence="2 3" key="1">
    <citation type="submission" date="2024-08" db="EMBL/GenBank/DDBJ databases">
        <title>Genome mining of Saccharopolyspora cebuensis PGLac3 from Nigerian medicinal plant.</title>
        <authorList>
            <person name="Ezeobiora C.E."/>
            <person name="Igbokwe N.H."/>
            <person name="Amin D.H."/>
            <person name="Mendie U.E."/>
        </authorList>
    </citation>
    <scope>NUCLEOTIDE SEQUENCE [LARGE SCALE GENOMIC DNA]</scope>
    <source>
        <strain evidence="2 3">PGLac3</strain>
    </source>
</reference>
<dbReference type="RefSeq" id="WP_345367961.1">
    <property type="nucleotide sequence ID" value="NZ_BAABII010000020.1"/>
</dbReference>
<keyword evidence="3" id="KW-1185">Reference proteome</keyword>
<dbReference type="Pfam" id="PF12867">
    <property type="entry name" value="DinB_2"/>
    <property type="match status" value="1"/>
</dbReference>
<dbReference type="InterPro" id="IPR024775">
    <property type="entry name" value="DinB-like"/>
</dbReference>
<dbReference type="Gene3D" id="1.20.120.450">
    <property type="entry name" value="dinb family like domain"/>
    <property type="match status" value="1"/>
</dbReference>